<feature type="region of interest" description="Disordered" evidence="1">
    <location>
        <begin position="71"/>
        <end position="161"/>
    </location>
</feature>
<reference evidence="2" key="2">
    <citation type="submission" date="2023-05" db="EMBL/GenBank/DDBJ databases">
        <authorList>
            <consortium name="Lawrence Berkeley National Laboratory"/>
            <person name="Steindorff A."/>
            <person name="Hensen N."/>
            <person name="Bonometti L."/>
            <person name="Westerberg I."/>
            <person name="Brannstrom I.O."/>
            <person name="Guillou S."/>
            <person name="Cros-Aarteil S."/>
            <person name="Calhoun S."/>
            <person name="Haridas S."/>
            <person name="Kuo A."/>
            <person name="Mondo S."/>
            <person name="Pangilinan J."/>
            <person name="Riley R."/>
            <person name="Labutti K."/>
            <person name="Andreopoulos B."/>
            <person name="Lipzen A."/>
            <person name="Chen C."/>
            <person name="Yanf M."/>
            <person name="Daum C."/>
            <person name="Ng V."/>
            <person name="Clum A."/>
            <person name="Ohm R."/>
            <person name="Martin F."/>
            <person name="Silar P."/>
            <person name="Natvig D."/>
            <person name="Lalanne C."/>
            <person name="Gautier V."/>
            <person name="Ament-Velasquez S.L."/>
            <person name="Kruys A."/>
            <person name="Hutchinson M.I."/>
            <person name="Powell A.J."/>
            <person name="Barry K."/>
            <person name="Miller A.N."/>
            <person name="Grigoriev I.V."/>
            <person name="Debuchy R."/>
            <person name="Gladieux P."/>
            <person name="Thoren M.H."/>
            <person name="Johannesson H."/>
        </authorList>
    </citation>
    <scope>NUCLEOTIDE SEQUENCE</scope>
    <source>
        <strain evidence="2">PSN293</strain>
    </source>
</reference>
<keyword evidence="3" id="KW-1185">Reference proteome</keyword>
<proteinExistence type="predicted"/>
<dbReference type="EMBL" id="MU858307">
    <property type="protein sequence ID" value="KAK4207271.1"/>
    <property type="molecule type" value="Genomic_DNA"/>
</dbReference>
<name>A0AAN6XX33_9PEZI</name>
<evidence type="ECO:0000313" key="2">
    <source>
        <dbReference type="EMBL" id="KAK4207271.1"/>
    </source>
</evidence>
<evidence type="ECO:0000256" key="1">
    <source>
        <dbReference type="SAM" id="MobiDB-lite"/>
    </source>
</evidence>
<evidence type="ECO:0000313" key="3">
    <source>
        <dbReference type="Proteomes" id="UP001301769"/>
    </source>
</evidence>
<feature type="compositionally biased region" description="Basic and acidic residues" evidence="1">
    <location>
        <begin position="115"/>
        <end position="131"/>
    </location>
</feature>
<protein>
    <submittedName>
        <fullName evidence="2">Uncharacterized protein</fullName>
    </submittedName>
</protein>
<reference evidence="2" key="1">
    <citation type="journal article" date="2023" name="Mol. Phylogenet. Evol.">
        <title>Genome-scale phylogeny and comparative genomics of the fungal order Sordariales.</title>
        <authorList>
            <person name="Hensen N."/>
            <person name="Bonometti L."/>
            <person name="Westerberg I."/>
            <person name="Brannstrom I.O."/>
            <person name="Guillou S."/>
            <person name="Cros-Aarteil S."/>
            <person name="Calhoun S."/>
            <person name="Haridas S."/>
            <person name="Kuo A."/>
            <person name="Mondo S."/>
            <person name="Pangilinan J."/>
            <person name="Riley R."/>
            <person name="LaButti K."/>
            <person name="Andreopoulos B."/>
            <person name="Lipzen A."/>
            <person name="Chen C."/>
            <person name="Yan M."/>
            <person name="Daum C."/>
            <person name="Ng V."/>
            <person name="Clum A."/>
            <person name="Steindorff A."/>
            <person name="Ohm R.A."/>
            <person name="Martin F."/>
            <person name="Silar P."/>
            <person name="Natvig D.O."/>
            <person name="Lalanne C."/>
            <person name="Gautier V."/>
            <person name="Ament-Velasquez S.L."/>
            <person name="Kruys A."/>
            <person name="Hutchinson M.I."/>
            <person name="Powell A.J."/>
            <person name="Barry K."/>
            <person name="Miller A.N."/>
            <person name="Grigoriev I.V."/>
            <person name="Debuchy R."/>
            <person name="Gladieux P."/>
            <person name="Hiltunen Thoren M."/>
            <person name="Johannesson H."/>
        </authorList>
    </citation>
    <scope>NUCLEOTIDE SEQUENCE</scope>
    <source>
        <strain evidence="2">PSN293</strain>
    </source>
</reference>
<gene>
    <name evidence="2" type="ORF">QBC37DRAFT_380260</name>
</gene>
<dbReference type="Proteomes" id="UP001301769">
    <property type="component" value="Unassembled WGS sequence"/>
</dbReference>
<comment type="caution">
    <text evidence="2">The sequence shown here is derived from an EMBL/GenBank/DDBJ whole genome shotgun (WGS) entry which is preliminary data.</text>
</comment>
<organism evidence="2 3">
    <name type="scientific">Rhypophila decipiens</name>
    <dbReference type="NCBI Taxonomy" id="261697"/>
    <lineage>
        <taxon>Eukaryota</taxon>
        <taxon>Fungi</taxon>
        <taxon>Dikarya</taxon>
        <taxon>Ascomycota</taxon>
        <taxon>Pezizomycotina</taxon>
        <taxon>Sordariomycetes</taxon>
        <taxon>Sordariomycetidae</taxon>
        <taxon>Sordariales</taxon>
        <taxon>Naviculisporaceae</taxon>
        <taxon>Rhypophila</taxon>
    </lineage>
</organism>
<dbReference type="AlphaFoldDB" id="A0AAN6XX33"/>
<accession>A0AAN6XX33</accession>
<sequence>MGPPTYMRIGRREVYVPDPFEEWDYEYDSGPTHFRVALDSILAENGLFHRLAGAKPEVELVDLRAKLADDPAKIVPGGEDGTEPSQKEAPPTPPTQTLTSVEAQPPAGPPTRRKLWLDWSRDGAEDRRIRPEMPLPRQSSFVAERGPGELSGDQSRRATTPHTPLVVERVGRRRYAQLGCCQQLADDPARLFHVVRMGRSPASSWPMTQQDCSRWLGLDGGTSSSAQTFLWQSPPERPGPASACMVCGGWIPGAAGTRRR</sequence>